<gene>
    <name evidence="2" type="ORF">AKO1_003536</name>
</gene>
<proteinExistence type="predicted"/>
<organism evidence="2 3">
    <name type="scientific">Acrasis kona</name>
    <dbReference type="NCBI Taxonomy" id="1008807"/>
    <lineage>
        <taxon>Eukaryota</taxon>
        <taxon>Discoba</taxon>
        <taxon>Heterolobosea</taxon>
        <taxon>Tetramitia</taxon>
        <taxon>Eutetramitia</taxon>
        <taxon>Acrasidae</taxon>
        <taxon>Acrasis</taxon>
    </lineage>
</organism>
<dbReference type="InterPro" id="IPR001870">
    <property type="entry name" value="B30.2/SPRY"/>
</dbReference>
<accession>A0AAW2Z7L8</accession>
<dbReference type="GO" id="GO:0051260">
    <property type="term" value="P:protein homooligomerization"/>
    <property type="evidence" value="ECO:0007669"/>
    <property type="project" value="InterPro"/>
</dbReference>
<dbReference type="PANTHER" id="PTHR14499:SF136">
    <property type="entry name" value="GH08630P"/>
    <property type="match status" value="1"/>
</dbReference>
<dbReference type="EMBL" id="JAOPGA020001065">
    <property type="protein sequence ID" value="KAL0484701.1"/>
    <property type="molecule type" value="Genomic_DNA"/>
</dbReference>
<dbReference type="Pfam" id="PF02214">
    <property type="entry name" value="BTB_2"/>
    <property type="match status" value="1"/>
</dbReference>
<reference evidence="2 3" key="1">
    <citation type="submission" date="2024-03" db="EMBL/GenBank/DDBJ databases">
        <title>The Acrasis kona genome and developmental transcriptomes reveal deep origins of eukaryotic multicellular pathways.</title>
        <authorList>
            <person name="Sheikh S."/>
            <person name="Fu C.-J."/>
            <person name="Brown M.W."/>
            <person name="Baldauf S.L."/>
        </authorList>
    </citation>
    <scope>NUCLEOTIDE SEQUENCE [LARGE SCALE GENOMIC DNA]</scope>
    <source>
        <strain evidence="2 3">ATCC MYA-3509</strain>
    </source>
</reference>
<dbReference type="Pfam" id="PF00622">
    <property type="entry name" value="SPRY"/>
    <property type="match status" value="1"/>
</dbReference>
<keyword evidence="3" id="KW-1185">Reference proteome</keyword>
<sequence length="348" mass="39979">MNEVVSLNVGGYFYTTTRDTLTQPIGTRKDPHIFNALLGGNFYAIKDAQGNLFIDRDGKNFGYLLNYMRNGGELKKTQLPWNDQYLIQEIQYEAEFFGLTELVQKCSDYFVQKQKTFNSNNCHPNLCVDRDGTQLRCTQATGKNWYSVRADQPLITSEEMQNGFDQSSMTTVDMNYLEIQLDNTHNYNVVMGISKLQTSYFYDCWTVGFIDHSYGFNVWSKKKYHKKQQMDYGERCERGDRVGMLFDWKEKKIFYFRNGKSLGCAFSGIDLGKPTDKWFFVVSLYNENDIISIVQDAEKPHPPQDEDNSINATTNSFSEVFVGGNAIAHRGALAAADNNYNLMDNVNE</sequence>
<dbReference type="InterPro" id="IPR043136">
    <property type="entry name" value="B30.2/SPRY_sf"/>
</dbReference>
<dbReference type="InterPro" id="IPR003877">
    <property type="entry name" value="SPRY_dom"/>
</dbReference>
<dbReference type="Gene3D" id="2.60.120.920">
    <property type="match status" value="1"/>
</dbReference>
<dbReference type="PROSITE" id="PS50188">
    <property type="entry name" value="B302_SPRY"/>
    <property type="match status" value="1"/>
</dbReference>
<dbReference type="InterPro" id="IPR013320">
    <property type="entry name" value="ConA-like_dom_sf"/>
</dbReference>
<dbReference type="SUPFAM" id="SSF49899">
    <property type="entry name" value="Concanavalin A-like lectins/glucanases"/>
    <property type="match status" value="1"/>
</dbReference>
<evidence type="ECO:0000259" key="1">
    <source>
        <dbReference type="PROSITE" id="PS50188"/>
    </source>
</evidence>
<dbReference type="SUPFAM" id="SSF54695">
    <property type="entry name" value="POZ domain"/>
    <property type="match status" value="1"/>
</dbReference>
<dbReference type="PANTHER" id="PTHR14499">
    <property type="entry name" value="POTASSIUM CHANNEL TETRAMERIZATION DOMAIN-CONTAINING"/>
    <property type="match status" value="1"/>
</dbReference>
<evidence type="ECO:0000313" key="3">
    <source>
        <dbReference type="Proteomes" id="UP001431209"/>
    </source>
</evidence>
<name>A0AAW2Z7L8_9EUKA</name>
<dbReference type="Gene3D" id="3.30.710.10">
    <property type="entry name" value="Potassium Channel Kv1.1, Chain A"/>
    <property type="match status" value="1"/>
</dbReference>
<feature type="domain" description="B30.2/SPRY" evidence="1">
    <location>
        <begin position="95"/>
        <end position="300"/>
    </location>
</feature>
<dbReference type="Proteomes" id="UP001431209">
    <property type="component" value="Unassembled WGS sequence"/>
</dbReference>
<comment type="caution">
    <text evidence="2">The sequence shown here is derived from an EMBL/GenBank/DDBJ whole genome shotgun (WGS) entry which is preliminary data.</text>
</comment>
<dbReference type="InterPro" id="IPR011333">
    <property type="entry name" value="SKP1/BTB/POZ_sf"/>
</dbReference>
<dbReference type="CDD" id="cd11709">
    <property type="entry name" value="SPRY"/>
    <property type="match status" value="1"/>
</dbReference>
<protein>
    <submittedName>
        <fullName evidence="2">KCTD13</fullName>
    </submittedName>
</protein>
<dbReference type="AlphaFoldDB" id="A0AAW2Z7L8"/>
<dbReference type="InterPro" id="IPR003131">
    <property type="entry name" value="T1-type_BTB"/>
</dbReference>
<evidence type="ECO:0000313" key="2">
    <source>
        <dbReference type="EMBL" id="KAL0484701.1"/>
    </source>
</evidence>